<dbReference type="Proteomes" id="UP000199205">
    <property type="component" value="Unassembled WGS sequence"/>
</dbReference>
<protein>
    <submittedName>
        <fullName evidence="1">Prephenate dehydrogenase</fullName>
    </submittedName>
</protein>
<dbReference type="AlphaFoldDB" id="A0A1C3XLR9"/>
<organism evidence="1 2">
    <name type="scientific">Rhizobium lusitanum</name>
    <dbReference type="NCBI Taxonomy" id="293958"/>
    <lineage>
        <taxon>Bacteria</taxon>
        <taxon>Pseudomonadati</taxon>
        <taxon>Pseudomonadota</taxon>
        <taxon>Alphaproteobacteria</taxon>
        <taxon>Hyphomicrobiales</taxon>
        <taxon>Rhizobiaceae</taxon>
        <taxon>Rhizobium/Agrobacterium group</taxon>
        <taxon>Rhizobium</taxon>
    </lineage>
</organism>
<proteinExistence type="predicted"/>
<reference evidence="1 2" key="1">
    <citation type="submission" date="2016-08" db="EMBL/GenBank/DDBJ databases">
        <authorList>
            <person name="Seilhamer J.J."/>
        </authorList>
    </citation>
    <scope>NUCLEOTIDE SEQUENCE [LARGE SCALE GENOMIC DNA]</scope>
    <source>
        <strain evidence="1 2">P1-7</strain>
    </source>
</reference>
<gene>
    <name evidence="1" type="ORF">GA0061101_1642</name>
</gene>
<dbReference type="EMBL" id="FMAF01000064">
    <property type="protein sequence ID" value="SCB53169.1"/>
    <property type="molecule type" value="Genomic_DNA"/>
</dbReference>
<evidence type="ECO:0000313" key="1">
    <source>
        <dbReference type="EMBL" id="SCB53169.1"/>
    </source>
</evidence>
<accession>A0A1C3XLR9</accession>
<sequence>MSRSRAAFACRSVLPKVGLEVIVTAPDEHDRDAAQAQGLTHLIANLLVKMDLRQTRMTTRSFEAMMSAVEMVRHDAPEVLEAILGANPYASGILKRFKSLASALEERT</sequence>
<dbReference type="SUPFAM" id="SSF48179">
    <property type="entry name" value="6-phosphogluconate dehydrogenase C-terminal domain-like"/>
    <property type="match status" value="1"/>
</dbReference>
<name>A0A1C3XLR9_9HYPH</name>
<evidence type="ECO:0000313" key="2">
    <source>
        <dbReference type="Proteomes" id="UP000199205"/>
    </source>
</evidence>
<dbReference type="InterPro" id="IPR008927">
    <property type="entry name" value="6-PGluconate_DH-like_C_sf"/>
</dbReference>